<dbReference type="Pfam" id="PF10531">
    <property type="entry name" value="SLBB"/>
    <property type="match status" value="1"/>
</dbReference>
<feature type="region of interest" description="Disordered" evidence="1">
    <location>
        <begin position="179"/>
        <end position="213"/>
    </location>
</feature>
<feature type="region of interest" description="Disordered" evidence="1">
    <location>
        <begin position="68"/>
        <end position="111"/>
    </location>
</feature>
<evidence type="ECO:0000256" key="1">
    <source>
        <dbReference type="SAM" id="MobiDB-lite"/>
    </source>
</evidence>
<feature type="domain" description="Helix-hairpin-helix DNA-binding motif class 1" evidence="3">
    <location>
        <begin position="222"/>
        <end position="241"/>
    </location>
</feature>
<reference evidence="4" key="1">
    <citation type="submission" date="2022-09" db="EMBL/GenBank/DDBJ databases">
        <title>Novel species in genus Arthrobacter.</title>
        <authorList>
            <person name="Liu Y."/>
        </authorList>
    </citation>
    <scope>NUCLEOTIDE SEQUENCE</scope>
    <source>
        <strain evidence="4">Zg-Y815</strain>
    </source>
</reference>
<name>A0ABY5YMD4_9MICC</name>
<dbReference type="EMBL" id="CP104275">
    <property type="protein sequence ID" value="UWX95843.1"/>
    <property type="molecule type" value="Genomic_DNA"/>
</dbReference>
<feature type="transmembrane region" description="Helical" evidence="2">
    <location>
        <begin position="31"/>
        <end position="55"/>
    </location>
</feature>
<dbReference type="PANTHER" id="PTHR21180">
    <property type="entry name" value="ENDONUCLEASE/EXONUCLEASE/PHOSPHATASE FAMILY DOMAIN-CONTAINING PROTEIN 1"/>
    <property type="match status" value="1"/>
</dbReference>
<proteinExistence type="predicted"/>
<protein>
    <submittedName>
        <fullName evidence="4">Helix-hairpin-helix domain-containing protein</fullName>
    </submittedName>
</protein>
<keyword evidence="2" id="KW-1133">Transmembrane helix</keyword>
<dbReference type="Gene3D" id="1.10.150.280">
    <property type="entry name" value="AF1531-like domain"/>
    <property type="match status" value="1"/>
</dbReference>
<feature type="region of interest" description="Disordered" evidence="1">
    <location>
        <begin position="1"/>
        <end position="25"/>
    </location>
</feature>
<evidence type="ECO:0000313" key="4">
    <source>
        <dbReference type="EMBL" id="UWX95843.1"/>
    </source>
</evidence>
<evidence type="ECO:0000313" key="5">
    <source>
        <dbReference type="Proteomes" id="UP001059859"/>
    </source>
</evidence>
<feature type="compositionally biased region" description="Basic and acidic residues" evidence="1">
    <location>
        <begin position="1"/>
        <end position="15"/>
    </location>
</feature>
<dbReference type="SUPFAM" id="SSF47781">
    <property type="entry name" value="RuvA domain 2-like"/>
    <property type="match status" value="1"/>
</dbReference>
<keyword evidence="5" id="KW-1185">Reference proteome</keyword>
<feature type="domain" description="Helix-hairpin-helix DNA-binding motif class 1" evidence="3">
    <location>
        <begin position="252"/>
        <end position="271"/>
    </location>
</feature>
<dbReference type="InterPro" id="IPR051675">
    <property type="entry name" value="Endo/Exo/Phosphatase_dom_1"/>
</dbReference>
<dbReference type="InterPro" id="IPR003583">
    <property type="entry name" value="Hlx-hairpin-Hlx_DNA-bd_motif"/>
</dbReference>
<dbReference type="PANTHER" id="PTHR21180:SF32">
    <property type="entry name" value="ENDONUCLEASE_EXONUCLEASE_PHOSPHATASE FAMILY DOMAIN-CONTAINING PROTEIN 1"/>
    <property type="match status" value="1"/>
</dbReference>
<dbReference type="Gene3D" id="3.10.560.10">
    <property type="entry name" value="Outer membrane lipoprotein wza domain like"/>
    <property type="match status" value="1"/>
</dbReference>
<dbReference type="InterPro" id="IPR010994">
    <property type="entry name" value="RuvA_2-like"/>
</dbReference>
<dbReference type="RefSeq" id="WP_260651293.1">
    <property type="nucleotide sequence ID" value="NZ_CP104275.1"/>
</dbReference>
<evidence type="ECO:0000256" key="2">
    <source>
        <dbReference type="SAM" id="Phobius"/>
    </source>
</evidence>
<evidence type="ECO:0000259" key="3">
    <source>
        <dbReference type="SMART" id="SM00278"/>
    </source>
</evidence>
<keyword evidence="2" id="KW-0812">Transmembrane</keyword>
<dbReference type="Proteomes" id="UP001059859">
    <property type="component" value="Chromosome"/>
</dbReference>
<dbReference type="SMART" id="SM00278">
    <property type="entry name" value="HhH1"/>
    <property type="match status" value="2"/>
</dbReference>
<gene>
    <name evidence="4" type="ORF">N2K95_09035</name>
</gene>
<dbReference type="InterPro" id="IPR019554">
    <property type="entry name" value="Soluble_ligand-bd"/>
</dbReference>
<accession>A0ABY5YMD4</accession>
<feature type="compositionally biased region" description="Low complexity" evidence="1">
    <location>
        <begin position="69"/>
        <end position="92"/>
    </location>
</feature>
<keyword evidence="2" id="KW-0472">Membrane</keyword>
<dbReference type="Pfam" id="PF12836">
    <property type="entry name" value="HHH_3"/>
    <property type="match status" value="1"/>
</dbReference>
<organism evidence="4 5">
    <name type="scientific">Arthrobacter zhaoxinii</name>
    <dbReference type="NCBI Taxonomy" id="2964616"/>
    <lineage>
        <taxon>Bacteria</taxon>
        <taxon>Bacillati</taxon>
        <taxon>Actinomycetota</taxon>
        <taxon>Actinomycetes</taxon>
        <taxon>Micrococcales</taxon>
        <taxon>Micrococcaceae</taxon>
        <taxon>Arthrobacter</taxon>
    </lineage>
</organism>
<sequence length="274" mass="27036">MAQHRWDTADIHDMDGPGPADEDPPGLRRRWAFSLPAAVLAVCLLLGCGVAVVLLRDRSPVPVASIELSPPASSAPAPADGGDSPAATEAPGLPSPAPVPSPSRSAGPGGEGQAALVVHIAGAVQRPGIVRLLPGSRIIDAVDAAGGTAADADLTAVNLAALAEDGAMVIVPRIGEAPPAGGADGAGPGSTSAAKGSGVQGPGPPADGGATDSINLNTADSTELQTLPRVGPVLAERIIAWRTEHGSFSRPEDLDAVPGIGEAMMAALLPLVTV</sequence>